<gene>
    <name evidence="2" type="ORF">PAECIP111892_01379</name>
</gene>
<comment type="caution">
    <text evidence="2">The sequence shown here is derived from an EMBL/GenBank/DDBJ whole genome shotgun (WGS) entry which is preliminary data.</text>
</comment>
<feature type="transmembrane region" description="Helical" evidence="1">
    <location>
        <begin position="141"/>
        <end position="161"/>
    </location>
</feature>
<feature type="transmembrane region" description="Helical" evidence="1">
    <location>
        <begin position="7"/>
        <end position="28"/>
    </location>
</feature>
<feature type="transmembrane region" description="Helical" evidence="1">
    <location>
        <begin position="211"/>
        <end position="230"/>
    </location>
</feature>
<feature type="transmembrane region" description="Helical" evidence="1">
    <location>
        <begin position="181"/>
        <end position="199"/>
    </location>
</feature>
<evidence type="ECO:0000313" key="3">
    <source>
        <dbReference type="Proteomes" id="UP000838324"/>
    </source>
</evidence>
<keyword evidence="3" id="KW-1185">Reference proteome</keyword>
<dbReference type="EMBL" id="CAKMMG010000001">
    <property type="protein sequence ID" value="CAH1194006.1"/>
    <property type="molecule type" value="Genomic_DNA"/>
</dbReference>
<evidence type="ECO:0000256" key="1">
    <source>
        <dbReference type="SAM" id="Phobius"/>
    </source>
</evidence>
<evidence type="ECO:0000313" key="2">
    <source>
        <dbReference type="EMBL" id="CAH1194006.1"/>
    </source>
</evidence>
<sequence length="268" mass="29832">MTGKKTSVIVVVISFVAILIRSVLQLLIPSSDQTVLQQSEFVMNGTLPIAFMIYGTLAFIAITLIFRLIHTGMGGSSHSKGLKTGLIYSVVWTVFLVEPLPHGSAIDLFTYPLADSMVLIILGLMTGRFISHNSPEKKHHLSIQSISNVAIITLFFIVGRIIEYRVFHIYSMFEQAQVKTLIWVICAGIIIGLMYDFLNHTILTENAVKKSFIFGGIMFGINLLFFNFFLPLVLKVDIVDMGIRTFIDSASVILGCLIINIRRRTTLG</sequence>
<feature type="transmembrane region" description="Helical" evidence="1">
    <location>
        <begin position="81"/>
        <end position="97"/>
    </location>
</feature>
<feature type="transmembrane region" description="Helical" evidence="1">
    <location>
        <begin position="242"/>
        <end position="261"/>
    </location>
</feature>
<dbReference type="Proteomes" id="UP000838324">
    <property type="component" value="Unassembled WGS sequence"/>
</dbReference>
<accession>A0ABM9BUU1</accession>
<protein>
    <submittedName>
        <fullName evidence="2">Uncharacterized protein</fullName>
    </submittedName>
</protein>
<feature type="transmembrane region" description="Helical" evidence="1">
    <location>
        <begin position="48"/>
        <end position="69"/>
    </location>
</feature>
<dbReference type="RefSeq" id="WP_236331261.1">
    <property type="nucleotide sequence ID" value="NZ_CAKMMG010000001.1"/>
</dbReference>
<name>A0ABM9BUU1_9BACL</name>
<proteinExistence type="predicted"/>
<keyword evidence="1" id="KW-0472">Membrane</keyword>
<feature type="transmembrane region" description="Helical" evidence="1">
    <location>
        <begin position="109"/>
        <end position="129"/>
    </location>
</feature>
<keyword evidence="1" id="KW-1133">Transmembrane helix</keyword>
<organism evidence="2 3">
    <name type="scientific">Paenibacillus auburnensis</name>
    <dbReference type="NCBI Taxonomy" id="2905649"/>
    <lineage>
        <taxon>Bacteria</taxon>
        <taxon>Bacillati</taxon>
        <taxon>Bacillota</taxon>
        <taxon>Bacilli</taxon>
        <taxon>Bacillales</taxon>
        <taxon>Paenibacillaceae</taxon>
        <taxon>Paenibacillus</taxon>
    </lineage>
</organism>
<keyword evidence="1" id="KW-0812">Transmembrane</keyword>
<reference evidence="2" key="1">
    <citation type="submission" date="2022-01" db="EMBL/GenBank/DDBJ databases">
        <authorList>
            <person name="Criscuolo A."/>
        </authorList>
    </citation>
    <scope>NUCLEOTIDE SEQUENCE</scope>
    <source>
        <strain evidence="2">CIP111892</strain>
    </source>
</reference>